<dbReference type="Pfam" id="PF00501">
    <property type="entry name" value="AMP-binding"/>
    <property type="match status" value="1"/>
</dbReference>
<dbReference type="InterPro" id="IPR042099">
    <property type="entry name" value="ANL_N_sf"/>
</dbReference>
<dbReference type="PANTHER" id="PTHR43201:SF6">
    <property type="entry name" value="ACYL COA SYNTHETASE (EUROFUNG)"/>
    <property type="match status" value="1"/>
</dbReference>
<dbReference type="Gene3D" id="3.30.300.30">
    <property type="match status" value="1"/>
</dbReference>
<dbReference type="AlphaFoldDB" id="A0A9P5H675"/>
<accession>A0A9P5H675</accession>
<dbReference type="EMBL" id="JAANBB010000148">
    <property type="protein sequence ID" value="KAF7548442.1"/>
    <property type="molecule type" value="Genomic_DNA"/>
</dbReference>
<evidence type="ECO:0000313" key="2">
    <source>
        <dbReference type="EMBL" id="KAF7548442.1"/>
    </source>
</evidence>
<feature type="domain" description="AMP-dependent synthetase/ligase" evidence="1">
    <location>
        <begin position="17"/>
        <end position="114"/>
    </location>
</feature>
<name>A0A9P5H675_9HYPO</name>
<dbReference type="GO" id="GO:0031956">
    <property type="term" value="F:medium-chain fatty acid-CoA ligase activity"/>
    <property type="evidence" value="ECO:0007669"/>
    <property type="project" value="TreeGrafter"/>
</dbReference>
<comment type="caution">
    <text evidence="2">The sequence shown here is derived from an EMBL/GenBank/DDBJ whole genome shotgun (WGS) entry which is preliminary data.</text>
</comment>
<keyword evidence="3" id="KW-1185">Reference proteome</keyword>
<dbReference type="InterPro" id="IPR045851">
    <property type="entry name" value="AMP-bd_C_sf"/>
</dbReference>
<organism evidence="2 3">
    <name type="scientific">Cylindrodendrum hubeiense</name>
    <dbReference type="NCBI Taxonomy" id="595255"/>
    <lineage>
        <taxon>Eukaryota</taxon>
        <taxon>Fungi</taxon>
        <taxon>Dikarya</taxon>
        <taxon>Ascomycota</taxon>
        <taxon>Pezizomycotina</taxon>
        <taxon>Sordariomycetes</taxon>
        <taxon>Hypocreomycetidae</taxon>
        <taxon>Hypocreales</taxon>
        <taxon>Nectriaceae</taxon>
        <taxon>Cylindrodendrum</taxon>
    </lineage>
</organism>
<dbReference type="SUPFAM" id="SSF56801">
    <property type="entry name" value="Acetyl-CoA synthetase-like"/>
    <property type="match status" value="1"/>
</dbReference>
<dbReference type="PANTHER" id="PTHR43201">
    <property type="entry name" value="ACYL-COA SYNTHETASE"/>
    <property type="match status" value="1"/>
</dbReference>
<dbReference type="Proteomes" id="UP000722485">
    <property type="component" value="Unassembled WGS sequence"/>
</dbReference>
<protein>
    <recommendedName>
        <fullName evidence="1">AMP-dependent synthetase/ligase domain-containing protein</fullName>
    </recommendedName>
</protein>
<dbReference type="InterPro" id="IPR000873">
    <property type="entry name" value="AMP-dep_synth/lig_dom"/>
</dbReference>
<evidence type="ECO:0000313" key="3">
    <source>
        <dbReference type="Proteomes" id="UP000722485"/>
    </source>
</evidence>
<dbReference type="OrthoDB" id="10253115at2759"/>
<proteinExistence type="predicted"/>
<dbReference type="Gene3D" id="3.40.50.12780">
    <property type="entry name" value="N-terminal domain of ligase-like"/>
    <property type="match status" value="1"/>
</dbReference>
<gene>
    <name evidence="2" type="ORF">G7Z17_g7056</name>
</gene>
<reference evidence="2" key="1">
    <citation type="submission" date="2020-03" db="EMBL/GenBank/DDBJ databases">
        <title>Draft Genome Sequence of Cylindrodendrum hubeiense.</title>
        <authorList>
            <person name="Buettner E."/>
            <person name="Kellner H."/>
        </authorList>
    </citation>
    <scope>NUCLEOTIDE SEQUENCE</scope>
    <source>
        <strain evidence="2">IHI 201604</strain>
    </source>
</reference>
<evidence type="ECO:0000259" key="1">
    <source>
        <dbReference type="Pfam" id="PF00501"/>
    </source>
</evidence>
<sequence>MFVAEMEVADKIGWTPNTLRLGLSAGSAMPAALAKKLSMTMGLDKILIAYGMTETSPVTFFTDVEDSLERRLSSIGRIIPHTMGKVIDSKGNILPRGQRGELCTSGFGLQKGYWRNQAKTDEVMRRDEDGVLWMHTGDEVYIDDDGYAYITGRIKDIIIRVGAFLRLAPAVKGLPQDEEIRAWTVEKLGRHKVPQHIFWVGAQESVADFPKTGSGKYQKHLLRDIGNRLVKQSMIQPKL</sequence>
<dbReference type="GO" id="GO:0006631">
    <property type="term" value="P:fatty acid metabolic process"/>
    <property type="evidence" value="ECO:0007669"/>
    <property type="project" value="TreeGrafter"/>
</dbReference>